<gene>
    <name evidence="1" type="ORF">CK501_05630</name>
</gene>
<dbReference type="Proteomes" id="UP000218896">
    <property type="component" value="Unassembled WGS sequence"/>
</dbReference>
<proteinExistence type="predicted"/>
<dbReference type="AlphaFoldDB" id="A0A2A2F8Z4"/>
<sequence>MAIVRLSDIIEPTKFTDYIVQNTMTRTALMQSGVMTRNSVIDDQITAGAHSFTVPIWNDLSDDEADIISDDPNETSTPRGLSTDKQVVRKAFLHGSWSAMNLASEIAGDDALNRVQNRVQAYWDRQLQKRLVATLNGVLADNQANHGGDMVLDISGETGDAASFSAEAVIETTGTMGDAMQDVTGIAMHSDIYRAALKNDLIEFVPDSQGALTLPTFRGLAVVMDDALPVNGESYTTVLFGRDAVGFGVSAPRVAEGTEVESLPSSGNGGGQQVLHSRINAGVHPAGFSWKEATIAGESPTIAELADATNWERVAERKATPLAFLVSKV</sequence>
<dbReference type="OrthoDB" id="6440753at2"/>
<keyword evidence="2" id="KW-1185">Reference proteome</keyword>
<comment type="caution">
    <text evidence="1">The sequence shown here is derived from an EMBL/GenBank/DDBJ whole genome shotgun (WGS) entry which is preliminary data.</text>
</comment>
<accession>A0A2A2F8Z4</accession>
<name>A0A2A2F8Z4_9GAMM</name>
<protein>
    <recommendedName>
        <fullName evidence="3">Coat protein</fullName>
    </recommendedName>
</protein>
<dbReference type="Pfam" id="PF20036">
    <property type="entry name" value="Gp13-like"/>
    <property type="match status" value="1"/>
</dbReference>
<evidence type="ECO:0000313" key="1">
    <source>
        <dbReference type="EMBL" id="PAU81043.1"/>
    </source>
</evidence>
<dbReference type="InterPro" id="IPR045404">
    <property type="entry name" value="Gp13-like"/>
</dbReference>
<reference evidence="1 2" key="1">
    <citation type="submission" date="2017-08" db="EMBL/GenBank/DDBJ databases">
        <title>Halovibrio sewagensis sp. nov., isolated from wastewater of high salinity.</title>
        <authorList>
            <person name="Dong X."/>
            <person name="Zhang G."/>
        </authorList>
    </citation>
    <scope>NUCLEOTIDE SEQUENCE [LARGE SCALE GENOMIC DNA]</scope>
    <source>
        <strain evidence="1 2">YL5-2</strain>
    </source>
</reference>
<evidence type="ECO:0000313" key="2">
    <source>
        <dbReference type="Proteomes" id="UP000218896"/>
    </source>
</evidence>
<dbReference type="EMBL" id="NSKD01000002">
    <property type="protein sequence ID" value="PAU81043.1"/>
    <property type="molecule type" value="Genomic_DNA"/>
</dbReference>
<organism evidence="1 2">
    <name type="scientific">Halovibrio salipaludis</name>
    <dbReference type="NCBI Taxonomy" id="2032626"/>
    <lineage>
        <taxon>Bacteria</taxon>
        <taxon>Pseudomonadati</taxon>
        <taxon>Pseudomonadota</taxon>
        <taxon>Gammaproteobacteria</taxon>
        <taxon>Oceanospirillales</taxon>
        <taxon>Halomonadaceae</taxon>
        <taxon>Halovibrio</taxon>
    </lineage>
</organism>
<dbReference type="RefSeq" id="WP_095616769.1">
    <property type="nucleotide sequence ID" value="NZ_NSKD01000002.1"/>
</dbReference>
<evidence type="ECO:0008006" key="3">
    <source>
        <dbReference type="Google" id="ProtNLM"/>
    </source>
</evidence>